<evidence type="ECO:0000313" key="1">
    <source>
        <dbReference type="EMBL" id="PRQ34092.1"/>
    </source>
</evidence>
<sequence>MSFKRLSMLRQSWGSYWLCLISCQLHRVLGDILYTCSFLFSQVFISSIYNICFSSNLYNSTIFFLGFNLVSG</sequence>
<dbReference type="EMBL" id="PDCK01000043">
    <property type="protein sequence ID" value="PRQ34092.1"/>
    <property type="molecule type" value="Genomic_DNA"/>
</dbReference>
<organism evidence="1 2">
    <name type="scientific">Rosa chinensis</name>
    <name type="common">China rose</name>
    <dbReference type="NCBI Taxonomy" id="74649"/>
    <lineage>
        <taxon>Eukaryota</taxon>
        <taxon>Viridiplantae</taxon>
        <taxon>Streptophyta</taxon>
        <taxon>Embryophyta</taxon>
        <taxon>Tracheophyta</taxon>
        <taxon>Spermatophyta</taxon>
        <taxon>Magnoliopsida</taxon>
        <taxon>eudicotyledons</taxon>
        <taxon>Gunneridae</taxon>
        <taxon>Pentapetalae</taxon>
        <taxon>rosids</taxon>
        <taxon>fabids</taxon>
        <taxon>Rosales</taxon>
        <taxon>Rosaceae</taxon>
        <taxon>Rosoideae</taxon>
        <taxon>Rosoideae incertae sedis</taxon>
        <taxon>Rosa</taxon>
    </lineage>
</organism>
<reference evidence="1 2" key="1">
    <citation type="journal article" date="2018" name="Nat. Genet.">
        <title>The Rosa genome provides new insights in the design of modern roses.</title>
        <authorList>
            <person name="Bendahmane M."/>
        </authorList>
    </citation>
    <scope>NUCLEOTIDE SEQUENCE [LARGE SCALE GENOMIC DNA]</scope>
    <source>
        <strain evidence="2">cv. Old Blush</strain>
    </source>
</reference>
<dbReference type="Proteomes" id="UP000238479">
    <property type="component" value="Chromosome 5"/>
</dbReference>
<comment type="caution">
    <text evidence="1">The sequence shown here is derived from an EMBL/GenBank/DDBJ whole genome shotgun (WGS) entry which is preliminary data.</text>
</comment>
<evidence type="ECO:0000313" key="2">
    <source>
        <dbReference type="Proteomes" id="UP000238479"/>
    </source>
</evidence>
<protein>
    <submittedName>
        <fullName evidence="1">Uncharacterized protein</fullName>
    </submittedName>
</protein>
<gene>
    <name evidence="1" type="ORF">RchiOBHm_Chr5g0065011</name>
</gene>
<dbReference type="AlphaFoldDB" id="A0A2P6QIT7"/>
<proteinExistence type="predicted"/>
<accession>A0A2P6QIT7</accession>
<name>A0A2P6QIT7_ROSCH</name>
<keyword evidence="2" id="KW-1185">Reference proteome</keyword>
<dbReference type="Gramene" id="PRQ34092">
    <property type="protein sequence ID" value="PRQ34092"/>
    <property type="gene ID" value="RchiOBHm_Chr5g0065011"/>
</dbReference>